<keyword evidence="4" id="KW-0223">Dioxygenase</keyword>
<evidence type="ECO:0000256" key="2">
    <source>
        <dbReference type="ARBA" id="ARBA00022723"/>
    </source>
</evidence>
<keyword evidence="6" id="KW-0408">Iron</keyword>
<dbReference type="AlphaFoldDB" id="A0AAD9K8N7"/>
<keyword evidence="3" id="KW-0847">Vitamin C</keyword>
<name>A0AAD9K8N7_9ANNE</name>
<dbReference type="InterPro" id="IPR005123">
    <property type="entry name" value="Oxoglu/Fe-dep_dioxygenase_dom"/>
</dbReference>
<feature type="domain" description="Fe2OG dioxygenase" evidence="7">
    <location>
        <begin position="31"/>
        <end position="166"/>
    </location>
</feature>
<dbReference type="Pfam" id="PF13640">
    <property type="entry name" value="2OG-FeII_Oxy_3"/>
    <property type="match status" value="1"/>
</dbReference>
<dbReference type="PANTHER" id="PTHR10869">
    <property type="entry name" value="PROLYL 4-HYDROXYLASE ALPHA SUBUNIT"/>
    <property type="match status" value="1"/>
</dbReference>
<evidence type="ECO:0000259" key="7">
    <source>
        <dbReference type="PROSITE" id="PS51471"/>
    </source>
</evidence>
<evidence type="ECO:0000256" key="5">
    <source>
        <dbReference type="ARBA" id="ARBA00023002"/>
    </source>
</evidence>
<evidence type="ECO:0000256" key="6">
    <source>
        <dbReference type="ARBA" id="ARBA00023004"/>
    </source>
</evidence>
<dbReference type="GO" id="GO:0031418">
    <property type="term" value="F:L-ascorbic acid binding"/>
    <property type="evidence" value="ECO:0007669"/>
    <property type="project" value="UniProtKB-KW"/>
</dbReference>
<evidence type="ECO:0000256" key="1">
    <source>
        <dbReference type="ARBA" id="ARBA00001961"/>
    </source>
</evidence>
<dbReference type="PANTHER" id="PTHR10869:SF216">
    <property type="entry name" value="PROCOLLAGEN-PROLINE 4-DIOXYGENASE"/>
    <property type="match status" value="1"/>
</dbReference>
<dbReference type="GO" id="GO:0005783">
    <property type="term" value="C:endoplasmic reticulum"/>
    <property type="evidence" value="ECO:0007669"/>
    <property type="project" value="TreeGrafter"/>
</dbReference>
<keyword evidence="2" id="KW-0479">Metal-binding</keyword>
<evidence type="ECO:0000256" key="4">
    <source>
        <dbReference type="ARBA" id="ARBA00022964"/>
    </source>
</evidence>
<dbReference type="Gene3D" id="2.60.120.620">
    <property type="entry name" value="q2cbj1_9rhob like domain"/>
    <property type="match status" value="2"/>
</dbReference>
<dbReference type="SMART" id="SM00702">
    <property type="entry name" value="P4Hc"/>
    <property type="match status" value="1"/>
</dbReference>
<dbReference type="Proteomes" id="UP001208570">
    <property type="component" value="Unassembled WGS sequence"/>
</dbReference>
<keyword evidence="9" id="KW-1185">Reference proteome</keyword>
<reference evidence="8" key="1">
    <citation type="journal article" date="2023" name="Mol. Biol. Evol.">
        <title>Third-Generation Sequencing Reveals the Adaptive Role of the Epigenome in Three Deep-Sea Polychaetes.</title>
        <authorList>
            <person name="Perez M."/>
            <person name="Aroh O."/>
            <person name="Sun Y."/>
            <person name="Lan Y."/>
            <person name="Juniper S.K."/>
            <person name="Young C.R."/>
            <person name="Angers B."/>
            <person name="Qian P.Y."/>
        </authorList>
    </citation>
    <scope>NUCLEOTIDE SEQUENCE</scope>
    <source>
        <strain evidence="8">P08H-3</strain>
    </source>
</reference>
<comment type="caution">
    <text evidence="8">The sequence shown here is derived from an EMBL/GenBank/DDBJ whole genome shotgun (WGS) entry which is preliminary data.</text>
</comment>
<protein>
    <recommendedName>
        <fullName evidence="7">Fe2OG dioxygenase domain-containing protein</fullName>
    </recommendedName>
</protein>
<evidence type="ECO:0000313" key="8">
    <source>
        <dbReference type="EMBL" id="KAK2166889.1"/>
    </source>
</evidence>
<proteinExistence type="predicted"/>
<comment type="cofactor">
    <cofactor evidence="1">
        <name>L-ascorbate</name>
        <dbReference type="ChEBI" id="CHEBI:38290"/>
    </cofactor>
</comment>
<evidence type="ECO:0000313" key="9">
    <source>
        <dbReference type="Proteomes" id="UP001208570"/>
    </source>
</evidence>
<dbReference type="InterPro" id="IPR045054">
    <property type="entry name" value="P4HA-like"/>
</dbReference>
<dbReference type="GO" id="GO:0005506">
    <property type="term" value="F:iron ion binding"/>
    <property type="evidence" value="ECO:0007669"/>
    <property type="project" value="InterPro"/>
</dbReference>
<gene>
    <name evidence="8" type="ORF">LSH36_34g08144</name>
</gene>
<dbReference type="InterPro" id="IPR006620">
    <property type="entry name" value="Pro_4_hyd_alph"/>
</dbReference>
<dbReference type="GO" id="GO:0004656">
    <property type="term" value="F:procollagen-proline 4-dioxygenase activity"/>
    <property type="evidence" value="ECO:0007669"/>
    <property type="project" value="TreeGrafter"/>
</dbReference>
<dbReference type="EMBL" id="JAODUP010000034">
    <property type="protein sequence ID" value="KAK2166889.1"/>
    <property type="molecule type" value="Genomic_DNA"/>
</dbReference>
<evidence type="ECO:0000256" key="3">
    <source>
        <dbReference type="ARBA" id="ARBA00022896"/>
    </source>
</evidence>
<keyword evidence="5" id="KW-0560">Oxidoreductase</keyword>
<dbReference type="InterPro" id="IPR044862">
    <property type="entry name" value="Pro_4_hyd_alph_FE2OG_OXY"/>
</dbReference>
<organism evidence="8 9">
    <name type="scientific">Paralvinella palmiformis</name>
    <dbReference type="NCBI Taxonomy" id="53620"/>
    <lineage>
        <taxon>Eukaryota</taxon>
        <taxon>Metazoa</taxon>
        <taxon>Spiralia</taxon>
        <taxon>Lophotrochozoa</taxon>
        <taxon>Annelida</taxon>
        <taxon>Polychaeta</taxon>
        <taxon>Sedentaria</taxon>
        <taxon>Canalipalpata</taxon>
        <taxon>Terebellida</taxon>
        <taxon>Terebelliformia</taxon>
        <taxon>Alvinellidae</taxon>
        <taxon>Paralvinella</taxon>
    </lineage>
</organism>
<accession>A0AAD9K8N7</accession>
<sequence length="190" mass="21730">MHSAWLKDEEDPLIRRISVKSSALASLTLDTVEELQVLNYGIGGHYEPHYDFARERERAERQFGDWRGNRIATVIYYPEEQTTFTEETGNRIATVIYYMTDVDAGGYTVFPEIGVKLIPRKGSCAVWYNLKKNLDGDYRTRHAACPILAGTKWGMYFTPITFVINGSMREAKSLIVRVKVNLVSRGQKQI</sequence>
<dbReference type="PROSITE" id="PS51471">
    <property type="entry name" value="FE2OG_OXY"/>
    <property type="match status" value="1"/>
</dbReference>